<reference evidence="1 2" key="1">
    <citation type="submission" date="2023-05" db="EMBL/GenBank/DDBJ databases">
        <title>Novel species of genus Flectobacillus isolated from stream in China.</title>
        <authorList>
            <person name="Lu H."/>
        </authorList>
    </citation>
    <scope>NUCLEOTIDE SEQUENCE [LARGE SCALE GENOMIC DNA]</scope>
    <source>
        <strain evidence="1 2">DC10W</strain>
    </source>
</reference>
<protein>
    <submittedName>
        <fullName evidence="1">Uncharacterized protein</fullName>
    </submittedName>
</protein>
<accession>A0ABT6YK60</accession>
<sequence>MNKDRIDNLVESFDFSRLESLEIYSKPVFINLFSSVFEAWAYGSPINIIEETGRKYIGMLNKEQAIRGEKPRFR</sequence>
<comment type="caution">
    <text evidence="1">The sequence shown here is derived from an EMBL/GenBank/DDBJ whole genome shotgun (WGS) entry which is preliminary data.</text>
</comment>
<organism evidence="1 2">
    <name type="scientific">Flectobacillus longus</name>
    <dbReference type="NCBI Taxonomy" id="2984207"/>
    <lineage>
        <taxon>Bacteria</taxon>
        <taxon>Pseudomonadati</taxon>
        <taxon>Bacteroidota</taxon>
        <taxon>Cytophagia</taxon>
        <taxon>Cytophagales</taxon>
        <taxon>Flectobacillaceae</taxon>
        <taxon>Flectobacillus</taxon>
    </lineage>
</organism>
<proteinExistence type="predicted"/>
<gene>
    <name evidence="1" type="ORF">QM480_06560</name>
</gene>
<dbReference type="EMBL" id="JASHID010000003">
    <property type="protein sequence ID" value="MDI9863977.1"/>
    <property type="molecule type" value="Genomic_DNA"/>
</dbReference>
<name>A0ABT6YK60_9BACT</name>
<dbReference type="RefSeq" id="WP_283369211.1">
    <property type="nucleotide sequence ID" value="NZ_JASHID010000003.1"/>
</dbReference>
<keyword evidence="2" id="KW-1185">Reference proteome</keyword>
<evidence type="ECO:0000313" key="1">
    <source>
        <dbReference type="EMBL" id="MDI9863977.1"/>
    </source>
</evidence>
<dbReference type="Proteomes" id="UP001236569">
    <property type="component" value="Unassembled WGS sequence"/>
</dbReference>
<evidence type="ECO:0000313" key="2">
    <source>
        <dbReference type="Proteomes" id="UP001236569"/>
    </source>
</evidence>